<sequence>MGVDKKIKKFLRDAIRVAPKISNKGELFELRNGLVSPYPQTRKDAIRKIIQQMTSGKDVSSLFPDVLKNIATQDIEQKKLVYLYVANYAETHPELCILVVNTFVSDAADPNPLIRSMAIRTMSMIRVDKILEYIEIPLRKTLQDDNPYVRRTAVLCVAKLFQLNKTLCRELGVLDDLQNALLDENPIVVANALAALHEIDEMDPGCINLKKLISQNVKRFLNVLNECTEWARITILESLAEHKSIDPMESQEIVDRVVPHLQHVNPSVVLISVKCILMHIPNLNTVSESLYNKLSTALVSLMSTPVEIQYVALRNIRIILEAFPNLLRKELRIFYVKFNDPLYLKVEKLDILVRLVPENNSKLYTMLFNELTEYSKDFDHEFVTKAIQAISQLAIKVSNGGHDTNNKFLNSVVDELVSMLQQDGREEYRDAIMISIGDLFRHDSEGNLIAETSKNELSAIVSSWQDVETIFSSDLGKCNYFWFLANFTQCDVESKLRSTVEVFDEQGPLTQMSILMCVVKCHNSASSSFLQEVLDLCTSEVHDLDIRDMAMMYWRCLSIDNGDQVINQLFDRFEIPKLHSTLSSFSKETLQILLQELSMLSSVYFKPLSQMRRRANDLDIIKDKDIDELKGMATNEILKNMNEDVLLDMDDSPTATNSTVLDELNDLFDITGDMNKVSISGGNNSSKPAANSNSNSKSHVTDLLDLM</sequence>
<feature type="region of interest" description="Disordered" evidence="7">
    <location>
        <begin position="679"/>
        <end position="707"/>
    </location>
</feature>
<keyword evidence="10" id="KW-1185">Reference proteome</keyword>
<feature type="domain" description="Clathrin/coatomer adaptor adaptin-like N-terminal" evidence="8">
    <location>
        <begin position="24"/>
        <end position="559"/>
    </location>
</feature>
<accession>A0ABX6ETP9</accession>
<dbReference type="InterPro" id="IPR016342">
    <property type="entry name" value="AP_complex_bsu_1_2_4"/>
</dbReference>
<evidence type="ECO:0000256" key="5">
    <source>
        <dbReference type="ARBA" id="ARBA00023136"/>
    </source>
</evidence>
<evidence type="ECO:0000256" key="7">
    <source>
        <dbReference type="SAM" id="MobiDB-lite"/>
    </source>
</evidence>
<dbReference type="PIRSF" id="PIRSF002291">
    <property type="entry name" value="AP_complex_beta"/>
    <property type="match status" value="1"/>
</dbReference>
<proteinExistence type="inferred from homology"/>
<evidence type="ECO:0000313" key="10">
    <source>
        <dbReference type="Proteomes" id="UP000422736"/>
    </source>
</evidence>
<evidence type="ECO:0000256" key="6">
    <source>
        <dbReference type="PIRNR" id="PIRNR002291"/>
    </source>
</evidence>
<dbReference type="SUPFAM" id="SSF48371">
    <property type="entry name" value="ARM repeat"/>
    <property type="match status" value="1"/>
</dbReference>
<keyword evidence="3 6" id="KW-0813">Transport</keyword>
<keyword evidence="4 6" id="KW-0653">Protein transport</keyword>
<dbReference type="Proteomes" id="UP000422736">
    <property type="component" value="Chromosome 3"/>
</dbReference>
<feature type="compositionally biased region" description="Low complexity" evidence="7">
    <location>
        <begin position="680"/>
        <end position="698"/>
    </location>
</feature>
<evidence type="ECO:0000259" key="8">
    <source>
        <dbReference type="Pfam" id="PF01602"/>
    </source>
</evidence>
<evidence type="ECO:0000256" key="4">
    <source>
        <dbReference type="ARBA" id="ARBA00022927"/>
    </source>
</evidence>
<dbReference type="Pfam" id="PF01602">
    <property type="entry name" value="Adaptin_N"/>
    <property type="match status" value="1"/>
</dbReference>
<name>A0ABX6ETP9_KLUMA</name>
<comment type="function">
    <text evidence="6">Adaptins are components of the adaptor complexes which link clathrin to receptors in coated vesicles. Clathrin-associated protein complexes are believed to interact with the cytoplasmic tails of membrane proteins, leading to their selection and concentration.</text>
</comment>
<dbReference type="Gene3D" id="1.25.10.10">
    <property type="entry name" value="Leucine-rich Repeat Variant"/>
    <property type="match status" value="1"/>
</dbReference>
<protein>
    <recommendedName>
        <fullName evidence="6">AP complex subunit beta</fullName>
    </recommendedName>
</protein>
<dbReference type="InterPro" id="IPR002553">
    <property type="entry name" value="Clathrin/coatomer_adapt-like_N"/>
</dbReference>
<reference evidence="9 10" key="1">
    <citation type="submission" date="2016-03" db="EMBL/GenBank/DDBJ databases">
        <title>How can Kluyveromyces marxianus grow so fast - potential evolutionary course in Saccharomyces Complex revealed by comparative genomics.</title>
        <authorList>
            <person name="Mo W."/>
            <person name="Lu W."/>
            <person name="Yang X."/>
            <person name="Qi J."/>
            <person name="Lv H."/>
        </authorList>
    </citation>
    <scope>NUCLEOTIDE SEQUENCE [LARGE SCALE GENOMIC DNA]</scope>
    <source>
        <strain evidence="9 10">FIM1</strain>
    </source>
</reference>
<keyword evidence="5 6" id="KW-0472">Membrane</keyword>
<dbReference type="PANTHER" id="PTHR11134">
    <property type="entry name" value="ADAPTOR COMPLEX SUBUNIT BETA FAMILY MEMBER"/>
    <property type="match status" value="1"/>
</dbReference>
<evidence type="ECO:0000256" key="3">
    <source>
        <dbReference type="ARBA" id="ARBA00022448"/>
    </source>
</evidence>
<evidence type="ECO:0000313" key="9">
    <source>
        <dbReference type="EMBL" id="QGN15132.1"/>
    </source>
</evidence>
<comment type="similarity">
    <text evidence="2 6">Belongs to the adaptor complexes large subunit family.</text>
</comment>
<dbReference type="InterPro" id="IPR011989">
    <property type="entry name" value="ARM-like"/>
</dbReference>
<evidence type="ECO:0000256" key="2">
    <source>
        <dbReference type="ARBA" id="ARBA00006613"/>
    </source>
</evidence>
<organism evidence="9 10">
    <name type="scientific">Kluyveromyces marxianus</name>
    <name type="common">Yeast</name>
    <name type="synonym">Candida kefyr</name>
    <dbReference type="NCBI Taxonomy" id="4911"/>
    <lineage>
        <taxon>Eukaryota</taxon>
        <taxon>Fungi</taxon>
        <taxon>Dikarya</taxon>
        <taxon>Ascomycota</taxon>
        <taxon>Saccharomycotina</taxon>
        <taxon>Saccharomycetes</taxon>
        <taxon>Saccharomycetales</taxon>
        <taxon>Saccharomycetaceae</taxon>
        <taxon>Kluyveromyces</taxon>
    </lineage>
</organism>
<reference evidence="9 10" key="2">
    <citation type="submission" date="2019-11" db="EMBL/GenBank/DDBJ databases">
        <authorList>
            <person name="Lu H."/>
        </authorList>
    </citation>
    <scope>NUCLEOTIDE SEQUENCE [LARGE SCALE GENOMIC DNA]</scope>
    <source>
        <strain evidence="9 10">FIM1</strain>
    </source>
</reference>
<comment type="subcellular location">
    <subcellularLocation>
        <location evidence="1">Endomembrane system</location>
    </subcellularLocation>
</comment>
<dbReference type="EMBL" id="CP015056">
    <property type="protein sequence ID" value="QGN15132.1"/>
    <property type="molecule type" value="Genomic_DNA"/>
</dbReference>
<dbReference type="InterPro" id="IPR016024">
    <property type="entry name" value="ARM-type_fold"/>
</dbReference>
<dbReference type="InterPro" id="IPR026739">
    <property type="entry name" value="AP_beta"/>
</dbReference>
<gene>
    <name evidence="9" type="primary">APL2</name>
    <name evidence="9" type="ORF">FIM1_1819</name>
</gene>
<evidence type="ECO:0000256" key="1">
    <source>
        <dbReference type="ARBA" id="ARBA00004308"/>
    </source>
</evidence>